<dbReference type="VEuPathDB" id="TriTrypDB:ADEAN_000885200"/>
<dbReference type="PANTHER" id="PTHR38827">
    <property type="entry name" value="T. BRUCEI SPP.-SPECIFIC PROTEIN-RELATED"/>
    <property type="match status" value="1"/>
</dbReference>
<protein>
    <submittedName>
        <fullName evidence="1">Uncharacterized protein</fullName>
    </submittedName>
</protein>
<organism evidence="1 2">
    <name type="scientific">Angomonas deanei</name>
    <dbReference type="NCBI Taxonomy" id="59799"/>
    <lineage>
        <taxon>Eukaryota</taxon>
        <taxon>Discoba</taxon>
        <taxon>Euglenozoa</taxon>
        <taxon>Kinetoplastea</taxon>
        <taxon>Metakinetoplastina</taxon>
        <taxon>Trypanosomatida</taxon>
        <taxon>Trypanosomatidae</taxon>
        <taxon>Strigomonadinae</taxon>
        <taxon>Angomonas</taxon>
    </lineage>
</organism>
<dbReference type="AlphaFoldDB" id="A0A7G2CN85"/>
<keyword evidence="2" id="KW-1185">Reference proteome</keyword>
<reference evidence="1 2" key="1">
    <citation type="submission" date="2020-08" db="EMBL/GenBank/DDBJ databases">
        <authorList>
            <person name="Newling K."/>
            <person name="Davey J."/>
            <person name="Forrester S."/>
        </authorList>
    </citation>
    <scope>NUCLEOTIDE SEQUENCE [LARGE SCALE GENOMIC DNA]</scope>
    <source>
        <strain evidence="2">Crithidia deanei Carvalho (ATCC PRA-265)</strain>
    </source>
</reference>
<evidence type="ECO:0000313" key="1">
    <source>
        <dbReference type="EMBL" id="CAD2221320.1"/>
    </source>
</evidence>
<sequence>MFSRRVFASSPIPRAMYAKLGISTPTQASRLLPSFVALSPSLCNSVSPAGRVSALSAVESDLETDGARLSDIALMRAIMESFSGCQLGMARMLELWGIRRVLTLQGQLHTLCRTQEEAKPLNVE</sequence>
<dbReference type="Proteomes" id="UP000515908">
    <property type="component" value="Chromosome 20"/>
</dbReference>
<name>A0A7G2CN85_9TRYP</name>
<evidence type="ECO:0000313" key="2">
    <source>
        <dbReference type="Proteomes" id="UP000515908"/>
    </source>
</evidence>
<dbReference type="EMBL" id="LR877164">
    <property type="protein sequence ID" value="CAD2221320.1"/>
    <property type="molecule type" value="Genomic_DNA"/>
</dbReference>
<gene>
    <name evidence="1" type="ORF">ADEAN_000885200</name>
</gene>
<accession>A0A7G2CN85</accession>
<proteinExistence type="predicted"/>